<dbReference type="InterPro" id="IPR029055">
    <property type="entry name" value="Ntn_hydrolases_N"/>
</dbReference>
<feature type="binding site" evidence="6">
    <location>
        <position position="198"/>
    </location>
    <ligand>
        <name>Ca(2+)</name>
        <dbReference type="ChEBI" id="CHEBI:29108"/>
    </ligand>
</feature>
<reference evidence="8 9" key="1">
    <citation type="submission" date="2017-05" db="EMBL/GenBank/DDBJ databases">
        <title>Genomic insights into alkan degradation activity of Oleiphilus messinensis.</title>
        <authorList>
            <person name="Kozyavkin S.A."/>
            <person name="Slesarev A.I."/>
            <person name="Golyshin P.N."/>
            <person name="Korzhenkov A."/>
            <person name="Golyshina O.N."/>
            <person name="Toshchakov S.V."/>
        </authorList>
    </citation>
    <scope>NUCLEOTIDE SEQUENCE [LARGE SCALE GENOMIC DNA]</scope>
    <source>
        <strain evidence="8 9">ME102</strain>
    </source>
</reference>
<feature type="binding site" evidence="6">
    <location>
        <position position="488"/>
    </location>
    <ligand>
        <name>Ca(2+)</name>
        <dbReference type="ChEBI" id="CHEBI:29108"/>
    </ligand>
</feature>
<feature type="transmembrane region" description="Helical" evidence="7">
    <location>
        <begin position="12"/>
        <end position="30"/>
    </location>
</feature>
<dbReference type="Proteomes" id="UP000196027">
    <property type="component" value="Chromosome"/>
</dbReference>
<evidence type="ECO:0000256" key="1">
    <source>
        <dbReference type="ARBA" id="ARBA00006586"/>
    </source>
</evidence>
<evidence type="ECO:0000256" key="6">
    <source>
        <dbReference type="PIRSR" id="PIRSR001227-2"/>
    </source>
</evidence>
<name>A0A1Y0IFZ7_9GAMM</name>
<evidence type="ECO:0000256" key="5">
    <source>
        <dbReference type="PIRSR" id="PIRSR001227-1"/>
    </source>
</evidence>
<dbReference type="GO" id="GO:0046872">
    <property type="term" value="F:metal ion binding"/>
    <property type="evidence" value="ECO:0007669"/>
    <property type="project" value="UniProtKB-KW"/>
</dbReference>
<dbReference type="PANTHER" id="PTHR34218:SF3">
    <property type="entry name" value="ACYL-HOMOSERINE LACTONE ACYLASE PVDQ"/>
    <property type="match status" value="1"/>
</dbReference>
<proteinExistence type="inferred from homology"/>
<dbReference type="RefSeq" id="WP_087463864.1">
    <property type="nucleotide sequence ID" value="NZ_CP021425.1"/>
</dbReference>
<keyword evidence="7" id="KW-0472">Membrane</keyword>
<protein>
    <submittedName>
        <fullName evidence="8">Penicillin G acylase</fullName>
    </submittedName>
</protein>
<dbReference type="PIRSF" id="PIRSF001227">
    <property type="entry name" value="Pen_acylase"/>
    <property type="match status" value="1"/>
</dbReference>
<evidence type="ECO:0000313" key="8">
    <source>
        <dbReference type="EMBL" id="ARU59160.1"/>
    </source>
</evidence>
<dbReference type="Pfam" id="PF01804">
    <property type="entry name" value="Penicil_amidase"/>
    <property type="match status" value="1"/>
</dbReference>
<keyword evidence="3" id="KW-0378">Hydrolase</keyword>
<dbReference type="InterPro" id="IPR043146">
    <property type="entry name" value="Penicillin_amidase_N_B-knob"/>
</dbReference>
<dbReference type="Gene3D" id="1.10.287.150">
    <property type="match status" value="1"/>
</dbReference>
<keyword evidence="9" id="KW-1185">Reference proteome</keyword>
<keyword evidence="7" id="KW-1133">Transmembrane helix</keyword>
<keyword evidence="6" id="KW-0479">Metal-binding</keyword>
<dbReference type="AlphaFoldDB" id="A0A1Y0IFZ7"/>
<dbReference type="GO" id="GO:0017000">
    <property type="term" value="P:antibiotic biosynthetic process"/>
    <property type="evidence" value="ECO:0007669"/>
    <property type="project" value="InterPro"/>
</dbReference>
<dbReference type="InterPro" id="IPR023343">
    <property type="entry name" value="Penicillin_amidase_dom1"/>
</dbReference>
<dbReference type="KEGG" id="ome:OLMES_5176"/>
<organism evidence="8 9">
    <name type="scientific">Oleiphilus messinensis</name>
    <dbReference type="NCBI Taxonomy" id="141451"/>
    <lineage>
        <taxon>Bacteria</taxon>
        <taxon>Pseudomonadati</taxon>
        <taxon>Pseudomonadota</taxon>
        <taxon>Gammaproteobacteria</taxon>
        <taxon>Oceanospirillales</taxon>
        <taxon>Oleiphilaceae</taxon>
        <taxon>Oleiphilus</taxon>
    </lineage>
</organism>
<dbReference type="InterPro" id="IPR043147">
    <property type="entry name" value="Penicillin_amidase_A-knob"/>
</dbReference>
<evidence type="ECO:0000313" key="9">
    <source>
        <dbReference type="Proteomes" id="UP000196027"/>
    </source>
</evidence>
<evidence type="ECO:0000256" key="2">
    <source>
        <dbReference type="ARBA" id="ARBA00022729"/>
    </source>
</evidence>
<dbReference type="Gene3D" id="1.10.439.10">
    <property type="entry name" value="Penicillin Amidohydrolase, domain 1"/>
    <property type="match status" value="1"/>
</dbReference>
<dbReference type="InterPro" id="IPR002692">
    <property type="entry name" value="S45"/>
</dbReference>
<gene>
    <name evidence="8" type="ORF">OLMES_5176</name>
</gene>
<evidence type="ECO:0000256" key="4">
    <source>
        <dbReference type="ARBA" id="ARBA00023145"/>
    </source>
</evidence>
<dbReference type="Gene3D" id="3.60.20.10">
    <property type="entry name" value="Glutamine Phosphoribosylpyrophosphate, subunit 1, domain 1"/>
    <property type="match status" value="1"/>
</dbReference>
<dbReference type="Gene3D" id="1.10.1400.10">
    <property type="match status" value="1"/>
</dbReference>
<dbReference type="EMBL" id="CP021425">
    <property type="protein sequence ID" value="ARU59160.1"/>
    <property type="molecule type" value="Genomic_DNA"/>
</dbReference>
<keyword evidence="7" id="KW-0812">Transmembrane</keyword>
<keyword evidence="4" id="KW-0865">Zymogen</keyword>
<dbReference type="Gene3D" id="2.30.120.10">
    <property type="match status" value="1"/>
</dbReference>
<evidence type="ECO:0000256" key="7">
    <source>
        <dbReference type="SAM" id="Phobius"/>
    </source>
</evidence>
<comment type="similarity">
    <text evidence="1">Belongs to the peptidase S45 family.</text>
</comment>
<dbReference type="SUPFAM" id="SSF56235">
    <property type="entry name" value="N-terminal nucleophile aminohydrolases (Ntn hydrolases)"/>
    <property type="match status" value="1"/>
</dbReference>
<dbReference type="PANTHER" id="PTHR34218">
    <property type="entry name" value="PEPTIDASE S45 PENICILLIN AMIDASE"/>
    <property type="match status" value="1"/>
</dbReference>
<evidence type="ECO:0000256" key="3">
    <source>
        <dbReference type="ARBA" id="ARBA00022801"/>
    </source>
</evidence>
<feature type="active site" description="Nucleophile" evidence="5">
    <location>
        <position position="290"/>
    </location>
</feature>
<keyword evidence="2" id="KW-0732">Signal</keyword>
<feature type="binding site" evidence="6">
    <location>
        <position position="358"/>
    </location>
    <ligand>
        <name>Ca(2+)</name>
        <dbReference type="ChEBI" id="CHEBI:29108"/>
    </ligand>
</feature>
<dbReference type="OrthoDB" id="9760084at2"/>
<accession>A0A1Y0IFZ7</accession>
<feature type="binding site" evidence="6">
    <location>
        <position position="355"/>
    </location>
    <ligand>
        <name>Ca(2+)</name>
        <dbReference type="ChEBI" id="CHEBI:29108"/>
    </ligand>
</feature>
<dbReference type="InterPro" id="IPR014395">
    <property type="entry name" value="Pen/GL7ACA/AHL_acylase"/>
</dbReference>
<dbReference type="GO" id="GO:0016811">
    <property type="term" value="F:hydrolase activity, acting on carbon-nitrogen (but not peptide) bonds, in linear amides"/>
    <property type="evidence" value="ECO:0007669"/>
    <property type="project" value="InterPro"/>
</dbReference>
<comment type="cofactor">
    <cofactor evidence="6">
        <name>Ca(2+)</name>
        <dbReference type="ChEBI" id="CHEBI:29108"/>
    </cofactor>
    <text evidence="6">Binds 1 Ca(2+) ion per dimer.</text>
</comment>
<sequence length="845" mass="94395">MGSSVIKKTGIGLTGILIVLVGIGAYVYFIQRGYIEPELNREISSAALQQKVDVYRDGYGIPHIFGESLEDVYFAVGYTMAEERLTQVELIRRTAKGELAEIFGPKLVDYDKWSRSRAYTQEELSTMIAGLHDNPRKAFLAMVKGLNHYIQEAVDHPDEKRPIEFDFLGIELQPFTPEDILSGITLILRKFGSSGGTELTNQAFLQALVERYGNDTAQLIFDDILPLADPDAHAIADDSKRTRLHQSSNAVSMSRTQLSATALAASAEFREQTLASVDVVSQFGISQGASRTIVIGPERSATGNPLILQGTADGREIHIKTPEFEFAGLTVPPMGIPLQGKNMHIGTVVTTGERDTIDIFALQTDPDNPNRYRYRGQWHDMELRTETINVKGAEPVSFELATTVHGRVILRDQENNTAYAQRWAMWMEEANVWASALEILNVQSADDLAENLNSGFAANSNLSYADKNGHIGFRHTGNLPIRSPGADPRLPANGDGSQDWLGMTPHSENPGLRNPGKGFIHAWNNTPASGITYGDGSRWGKHFRTHLPLELIAGKNKISIADLKAFNRTISASFYSVDLSLTSPAFFAPYLKAAAARMEDPQAKQAVQLMLEWNGLFLDKDGDGYYDHPGAILFRTWLPTALETVFSDDIDDWWRKLDDDVYIPYQTSLLLRALEGKQAGNPMQFDYFNGQDPADLIAQSVSATVKQLHERFESDDLTSWLEPVYWRYMVREDMRDGEKHTFNPKRSTRYGGGAVKLRYLPKAFIDNGAPDWLSIMEITPEKPYYLSAIPSGGQSWFINTGWKASPHINDQQTLHEALEFKTVHLDEETILKEHQTHLVIRPVID</sequence>
<keyword evidence="6" id="KW-0106">Calcium</keyword>